<evidence type="ECO:0000313" key="1">
    <source>
        <dbReference type="EMBL" id="CAG1852820.1"/>
    </source>
</evidence>
<name>A0A8D7FEC8_MUSAM</name>
<feature type="non-terminal residue" evidence="1">
    <location>
        <position position="1"/>
    </location>
</feature>
<accession>A0A8D7FEC8</accession>
<organism evidence="1">
    <name type="scientific">Musa acuminata subsp. malaccensis</name>
    <name type="common">Wild banana</name>
    <name type="synonym">Musa malaccensis</name>
    <dbReference type="NCBI Taxonomy" id="214687"/>
    <lineage>
        <taxon>Eukaryota</taxon>
        <taxon>Viridiplantae</taxon>
        <taxon>Streptophyta</taxon>
        <taxon>Embryophyta</taxon>
        <taxon>Tracheophyta</taxon>
        <taxon>Spermatophyta</taxon>
        <taxon>Magnoliopsida</taxon>
        <taxon>Liliopsida</taxon>
        <taxon>Zingiberales</taxon>
        <taxon>Musaceae</taxon>
        <taxon>Musa</taxon>
    </lineage>
</organism>
<dbReference type="AlphaFoldDB" id="A0A8D7FEC8"/>
<sequence length="102" mass="11766">SQLQRQVDLIDDIIYLSSLRTFMALEAAAHTEHMAMPSRQTPTLRQASLQLMCVLVAAQRLRTDEPPATVGACEDPRWLRRHRRLQPEFQTHTIVLLLLKLH</sequence>
<dbReference type="EMBL" id="HG996476">
    <property type="protein sequence ID" value="CAG1852820.1"/>
    <property type="molecule type" value="Genomic_DNA"/>
</dbReference>
<feature type="non-terminal residue" evidence="1">
    <location>
        <position position="102"/>
    </location>
</feature>
<proteinExistence type="predicted"/>
<gene>
    <name evidence="1" type="ORF">GSMUA_310460.1</name>
</gene>
<protein>
    <submittedName>
        <fullName evidence="1">(wild Malaysian banana) hypothetical protein</fullName>
    </submittedName>
</protein>
<reference evidence="1" key="1">
    <citation type="submission" date="2021-03" db="EMBL/GenBank/DDBJ databases">
        <authorList>
            <consortium name="Genoscope - CEA"/>
            <person name="William W."/>
        </authorList>
    </citation>
    <scope>NUCLEOTIDE SEQUENCE</scope>
    <source>
        <strain evidence="1">Doubled-haploid Pahang</strain>
    </source>
</reference>